<protein>
    <submittedName>
        <fullName evidence="2">Uncharacterized protein</fullName>
    </submittedName>
</protein>
<dbReference type="Gene3D" id="2.60.40.420">
    <property type="entry name" value="Cupredoxins - blue copper proteins"/>
    <property type="match status" value="1"/>
</dbReference>
<sequence>MRVRGDLLGAAAVGPASDTSPHVIGAQFDTGYKEDSYLLRTEISGKPRGWAGPAQGEFMELSFPEPGSSPSSTTTSGTPTTAPRHVRDHGVR</sequence>
<dbReference type="InterPro" id="IPR008972">
    <property type="entry name" value="Cupredoxin"/>
</dbReference>
<gene>
    <name evidence="2" type="ORF">GCM10022402_29170</name>
</gene>
<organism evidence="2 3">
    <name type="scientific">Salinactinospora qingdaonensis</name>
    <dbReference type="NCBI Taxonomy" id="702744"/>
    <lineage>
        <taxon>Bacteria</taxon>
        <taxon>Bacillati</taxon>
        <taxon>Actinomycetota</taxon>
        <taxon>Actinomycetes</taxon>
        <taxon>Streptosporangiales</taxon>
        <taxon>Nocardiopsidaceae</taxon>
        <taxon>Salinactinospora</taxon>
    </lineage>
</organism>
<dbReference type="SUPFAM" id="SSF49503">
    <property type="entry name" value="Cupredoxins"/>
    <property type="match status" value="1"/>
</dbReference>
<evidence type="ECO:0000313" key="3">
    <source>
        <dbReference type="Proteomes" id="UP001500908"/>
    </source>
</evidence>
<evidence type="ECO:0000256" key="1">
    <source>
        <dbReference type="SAM" id="MobiDB-lite"/>
    </source>
</evidence>
<dbReference type="RefSeq" id="WP_344972014.1">
    <property type="nucleotide sequence ID" value="NZ_BAABDD010000012.1"/>
</dbReference>
<proteinExistence type="predicted"/>
<keyword evidence="3" id="KW-1185">Reference proteome</keyword>
<feature type="region of interest" description="Disordered" evidence="1">
    <location>
        <begin position="1"/>
        <end position="21"/>
    </location>
</feature>
<dbReference type="EMBL" id="BAABDD010000012">
    <property type="protein sequence ID" value="GAA3747998.1"/>
    <property type="molecule type" value="Genomic_DNA"/>
</dbReference>
<accession>A0ABP7FTK7</accession>
<feature type="region of interest" description="Disordered" evidence="1">
    <location>
        <begin position="45"/>
        <end position="92"/>
    </location>
</feature>
<name>A0ABP7FTK7_9ACTN</name>
<comment type="caution">
    <text evidence="2">The sequence shown here is derived from an EMBL/GenBank/DDBJ whole genome shotgun (WGS) entry which is preliminary data.</text>
</comment>
<reference evidence="3" key="1">
    <citation type="journal article" date="2019" name="Int. J. Syst. Evol. Microbiol.">
        <title>The Global Catalogue of Microorganisms (GCM) 10K type strain sequencing project: providing services to taxonomists for standard genome sequencing and annotation.</title>
        <authorList>
            <consortium name="The Broad Institute Genomics Platform"/>
            <consortium name="The Broad Institute Genome Sequencing Center for Infectious Disease"/>
            <person name="Wu L."/>
            <person name="Ma J."/>
        </authorList>
    </citation>
    <scope>NUCLEOTIDE SEQUENCE [LARGE SCALE GENOMIC DNA]</scope>
    <source>
        <strain evidence="3">JCM 17137</strain>
    </source>
</reference>
<feature type="compositionally biased region" description="Low complexity" evidence="1">
    <location>
        <begin position="66"/>
        <end position="81"/>
    </location>
</feature>
<evidence type="ECO:0000313" key="2">
    <source>
        <dbReference type="EMBL" id="GAA3747998.1"/>
    </source>
</evidence>
<dbReference type="Proteomes" id="UP001500908">
    <property type="component" value="Unassembled WGS sequence"/>
</dbReference>